<sequence length="86" mass="9804">MTEWEVFGVIVALAGFAISICTPIVKLNTSITRLVDKLNNLDEGMDDLTARNSKSHERLWKHNESQDKTLVDHEKRIGILEKVKEN</sequence>
<feature type="transmembrane region" description="Helical" evidence="1">
    <location>
        <begin position="6"/>
        <end position="25"/>
    </location>
</feature>
<dbReference type="RefSeq" id="WP_066737050.1">
    <property type="nucleotide sequence ID" value="NZ_JAJCIQ010000002.1"/>
</dbReference>
<comment type="caution">
    <text evidence="2">The sequence shown here is derived from an EMBL/GenBank/DDBJ whole genome shotgun (WGS) entry which is preliminary data.</text>
</comment>
<dbReference type="Proteomes" id="UP001299546">
    <property type="component" value="Unassembled WGS sequence"/>
</dbReference>
<dbReference type="EMBL" id="JAJCIS010000002">
    <property type="protein sequence ID" value="MCB7386378.1"/>
    <property type="molecule type" value="Genomic_DNA"/>
</dbReference>
<evidence type="ECO:0008006" key="4">
    <source>
        <dbReference type="Google" id="ProtNLM"/>
    </source>
</evidence>
<evidence type="ECO:0000313" key="2">
    <source>
        <dbReference type="EMBL" id="MCB7386378.1"/>
    </source>
</evidence>
<evidence type="ECO:0000313" key="3">
    <source>
        <dbReference type="Proteomes" id="UP001299546"/>
    </source>
</evidence>
<accession>A0ABS8DDC8</accession>
<name>A0ABS8DDC8_9FIRM</name>
<evidence type="ECO:0000256" key="1">
    <source>
        <dbReference type="SAM" id="Phobius"/>
    </source>
</evidence>
<keyword evidence="1" id="KW-1133">Transmembrane helix</keyword>
<protein>
    <recommendedName>
        <fullName evidence="4">Phage protein</fullName>
    </recommendedName>
</protein>
<proteinExistence type="predicted"/>
<gene>
    <name evidence="2" type="ORF">LIZ65_03670</name>
</gene>
<organism evidence="2 3">
    <name type="scientific">Bariatricus massiliensis</name>
    <dbReference type="NCBI Taxonomy" id="1745713"/>
    <lineage>
        <taxon>Bacteria</taxon>
        <taxon>Bacillati</taxon>
        <taxon>Bacillota</taxon>
        <taxon>Clostridia</taxon>
        <taxon>Lachnospirales</taxon>
        <taxon>Lachnospiraceae</taxon>
        <taxon>Bariatricus</taxon>
    </lineage>
</organism>
<reference evidence="2 3" key="1">
    <citation type="submission" date="2021-10" db="EMBL/GenBank/DDBJ databases">
        <title>Collection of gut derived symbiotic bacterial strains cultured from healthy donors.</title>
        <authorList>
            <person name="Lin H."/>
            <person name="Littmann E."/>
            <person name="Kohout C."/>
            <person name="Pamer E.G."/>
        </authorList>
    </citation>
    <scope>NUCLEOTIDE SEQUENCE [LARGE SCALE GENOMIC DNA]</scope>
    <source>
        <strain evidence="2 3">DFI.1.165</strain>
    </source>
</reference>
<keyword evidence="1" id="KW-0472">Membrane</keyword>
<keyword evidence="3" id="KW-1185">Reference proteome</keyword>
<keyword evidence="1" id="KW-0812">Transmembrane</keyword>